<dbReference type="Proteomes" id="UP001632038">
    <property type="component" value="Unassembled WGS sequence"/>
</dbReference>
<dbReference type="AlphaFoldDB" id="A0ABD3BJ84"/>
<proteinExistence type="predicted"/>
<comment type="caution">
    <text evidence="1">The sequence shown here is derived from an EMBL/GenBank/DDBJ whole genome shotgun (WGS) entry which is preliminary data.</text>
</comment>
<gene>
    <name evidence="1" type="ORF">CASFOL_039490</name>
</gene>
<evidence type="ECO:0000313" key="1">
    <source>
        <dbReference type="EMBL" id="KAL3617096.1"/>
    </source>
</evidence>
<sequence length="118" mass="13152">MSEIINKEPAGPLFSGEDIGHLLSKANFIPPEPCNPLKKNKLKKVAMHDDEDPRGLDELFPDIPHDCVLTQPVGIVGLAGFVMVVTARTRRTQDIVRFGPQPVRFCSWHWLQPAQKAS</sequence>
<accession>A0ABD3BJ84</accession>
<evidence type="ECO:0000313" key="2">
    <source>
        <dbReference type="Proteomes" id="UP001632038"/>
    </source>
</evidence>
<keyword evidence="2" id="KW-1185">Reference proteome</keyword>
<dbReference type="EMBL" id="JAVIJP010000087">
    <property type="protein sequence ID" value="KAL3617096.1"/>
    <property type="molecule type" value="Genomic_DNA"/>
</dbReference>
<protein>
    <submittedName>
        <fullName evidence="1">Uncharacterized protein</fullName>
    </submittedName>
</protein>
<name>A0ABD3BJ84_9LAMI</name>
<reference evidence="2" key="1">
    <citation type="journal article" date="2024" name="IScience">
        <title>Strigolactones Initiate the Formation of Haustorium-like Structures in Castilleja.</title>
        <authorList>
            <person name="Buerger M."/>
            <person name="Peterson D."/>
            <person name="Chory J."/>
        </authorList>
    </citation>
    <scope>NUCLEOTIDE SEQUENCE [LARGE SCALE GENOMIC DNA]</scope>
</reference>
<organism evidence="1 2">
    <name type="scientific">Castilleja foliolosa</name>
    <dbReference type="NCBI Taxonomy" id="1961234"/>
    <lineage>
        <taxon>Eukaryota</taxon>
        <taxon>Viridiplantae</taxon>
        <taxon>Streptophyta</taxon>
        <taxon>Embryophyta</taxon>
        <taxon>Tracheophyta</taxon>
        <taxon>Spermatophyta</taxon>
        <taxon>Magnoliopsida</taxon>
        <taxon>eudicotyledons</taxon>
        <taxon>Gunneridae</taxon>
        <taxon>Pentapetalae</taxon>
        <taxon>asterids</taxon>
        <taxon>lamiids</taxon>
        <taxon>Lamiales</taxon>
        <taxon>Orobanchaceae</taxon>
        <taxon>Pedicularideae</taxon>
        <taxon>Castillejinae</taxon>
        <taxon>Castilleja</taxon>
    </lineage>
</organism>